<dbReference type="PANTHER" id="PTHR45725">
    <property type="entry name" value="FORMIN HOMOLOGY 2 FAMILY MEMBER"/>
    <property type="match status" value="1"/>
</dbReference>
<feature type="compositionally biased region" description="Pro residues" evidence="1">
    <location>
        <begin position="568"/>
        <end position="577"/>
    </location>
</feature>
<dbReference type="AlphaFoldDB" id="A0A812X5Z0"/>
<dbReference type="InterPro" id="IPR036116">
    <property type="entry name" value="FN3_sf"/>
</dbReference>
<dbReference type="InterPro" id="IPR013783">
    <property type="entry name" value="Ig-like_fold"/>
</dbReference>
<dbReference type="InterPro" id="IPR051425">
    <property type="entry name" value="Formin_Homology"/>
</dbReference>
<feature type="compositionally biased region" description="Pro residues" evidence="1">
    <location>
        <begin position="511"/>
        <end position="526"/>
    </location>
</feature>
<proteinExistence type="predicted"/>
<protein>
    <recommendedName>
        <fullName evidence="2">Fibronectin type-III domain-containing protein</fullName>
    </recommendedName>
</protein>
<dbReference type="PROSITE" id="PS50853">
    <property type="entry name" value="FN3"/>
    <property type="match status" value="1"/>
</dbReference>
<dbReference type="InterPro" id="IPR012340">
    <property type="entry name" value="NA-bd_OB-fold"/>
</dbReference>
<evidence type="ECO:0000259" key="2">
    <source>
        <dbReference type="PROSITE" id="PS50853"/>
    </source>
</evidence>
<gene>
    <name evidence="3" type="ORF">SPIL2461_LOCUS20512</name>
</gene>
<dbReference type="EMBL" id="CAJNIZ010045445">
    <property type="protein sequence ID" value="CAE7720250.1"/>
    <property type="molecule type" value="Genomic_DNA"/>
</dbReference>
<dbReference type="OrthoDB" id="430401at2759"/>
<feature type="region of interest" description="Disordered" evidence="1">
    <location>
        <begin position="458"/>
        <end position="577"/>
    </location>
</feature>
<feature type="compositionally biased region" description="Pro residues" evidence="1">
    <location>
        <begin position="545"/>
        <end position="561"/>
    </location>
</feature>
<feature type="domain" description="Fibronectin type-III" evidence="2">
    <location>
        <begin position="367"/>
        <end position="472"/>
    </location>
</feature>
<feature type="non-terminal residue" evidence="3">
    <location>
        <position position="646"/>
    </location>
</feature>
<dbReference type="CDD" id="cd00063">
    <property type="entry name" value="FN3"/>
    <property type="match status" value="1"/>
</dbReference>
<evidence type="ECO:0000313" key="4">
    <source>
        <dbReference type="Proteomes" id="UP000649617"/>
    </source>
</evidence>
<comment type="caution">
    <text evidence="3">The sequence shown here is derived from an EMBL/GenBank/DDBJ whole genome shotgun (WGS) entry which is preliminary data.</text>
</comment>
<evidence type="ECO:0000256" key="1">
    <source>
        <dbReference type="SAM" id="MobiDB-lite"/>
    </source>
</evidence>
<feature type="compositionally biased region" description="Low complexity" evidence="1">
    <location>
        <begin position="529"/>
        <end position="540"/>
    </location>
</feature>
<organism evidence="3 4">
    <name type="scientific">Symbiodinium pilosum</name>
    <name type="common">Dinoflagellate</name>
    <dbReference type="NCBI Taxonomy" id="2952"/>
    <lineage>
        <taxon>Eukaryota</taxon>
        <taxon>Sar</taxon>
        <taxon>Alveolata</taxon>
        <taxon>Dinophyceae</taxon>
        <taxon>Suessiales</taxon>
        <taxon>Symbiodiniaceae</taxon>
        <taxon>Symbiodinium</taxon>
    </lineage>
</organism>
<accession>A0A812X5Z0</accession>
<reference evidence="3" key="1">
    <citation type="submission" date="2021-02" db="EMBL/GenBank/DDBJ databases">
        <authorList>
            <person name="Dougan E. K."/>
            <person name="Rhodes N."/>
            <person name="Thang M."/>
            <person name="Chan C."/>
        </authorList>
    </citation>
    <scope>NUCLEOTIDE SEQUENCE</scope>
</reference>
<dbReference type="SUPFAM" id="SSF49265">
    <property type="entry name" value="Fibronectin type III"/>
    <property type="match status" value="1"/>
</dbReference>
<dbReference type="Gene3D" id="2.40.50.140">
    <property type="entry name" value="Nucleic acid-binding proteins"/>
    <property type="match status" value="1"/>
</dbReference>
<evidence type="ECO:0000313" key="3">
    <source>
        <dbReference type="EMBL" id="CAE7720250.1"/>
    </source>
</evidence>
<name>A0A812X5Z0_SYMPI</name>
<dbReference type="Proteomes" id="UP000649617">
    <property type="component" value="Unassembled WGS sequence"/>
</dbReference>
<keyword evidence="4" id="KW-1185">Reference proteome</keyword>
<sequence>MDRGIDVNLKSALTVANPEDDDVSREVYLGVVKSYNDRRGFGFLACTETADRFGRDVYMPKAEATMAALLAAGVDREAGISMVMNGFCGAAATAAAVAAAPRGPEAAKAAAAAAAQLEKEGEKSTAPRLAEEDVVFFRVRLSVEGYPQAVCVQRLRKLTGSVLLAPSHTKGSIVSDEAVAVCGRKEVVFDTEACGQLRLIPGDVVTFCIPEAEEKLGAVAKPAPLPAPAAKMISLCSTSRASGTVLGCFTLDLPRTLPDNVNAPLRANLKLPCHAFGDKLVLARLTDDLDDAELMRFFSKQGATGAIVAHARACSFASVSFASIADVARFLGRIAHAFADDRGTLVARLLPLDPKLDAIATLPALPAPQLSAKDSNGDDLESGALLVLWSPLVLAVAYSVELRPAGTDGPWASVDVGSKMGSSSHRFDSSTSSCKVTSLQLTTRYEARVSYFTDCGTTSEASEASEPCTPSQGSDAKPKTVTATSPPPTHARPGAPGAPEYVATHNTHPAHYPPPSLSTLPPPAPVNPTSTWSGWSTSTTEAAAYPPPLPLPQTVPPPGPDPFAAGYPPAPAAAAPPPPWRSPAGLVVPPPAAPELQTCDDQGFALNVVWPSVLQAVSYVVEIRASDCSSFERFVRPAPEAESCFE</sequence>
<feature type="compositionally biased region" description="Polar residues" evidence="1">
    <location>
        <begin position="458"/>
        <end position="474"/>
    </location>
</feature>
<dbReference type="Gene3D" id="2.60.40.10">
    <property type="entry name" value="Immunoglobulins"/>
    <property type="match status" value="1"/>
</dbReference>
<dbReference type="InterPro" id="IPR003961">
    <property type="entry name" value="FN3_dom"/>
</dbReference>